<feature type="region of interest" description="Disordered" evidence="13">
    <location>
        <begin position="96"/>
        <end position="118"/>
    </location>
</feature>
<feature type="compositionally biased region" description="Basic residues" evidence="13">
    <location>
        <begin position="1166"/>
        <end position="1181"/>
    </location>
</feature>
<comment type="similarity">
    <text evidence="2">Belongs to the AB hydrolase superfamily. Lipase family.</text>
</comment>
<dbReference type="SUPFAM" id="SSF47113">
    <property type="entry name" value="Histone-fold"/>
    <property type="match status" value="1"/>
</dbReference>
<dbReference type="GO" id="GO:0016042">
    <property type="term" value="P:lipid catabolic process"/>
    <property type="evidence" value="ECO:0007669"/>
    <property type="project" value="UniProtKB-KW"/>
</dbReference>
<dbReference type="CDD" id="cd07978">
    <property type="entry name" value="HFD_TAF13"/>
    <property type="match status" value="1"/>
</dbReference>
<evidence type="ECO:0000256" key="3">
    <source>
        <dbReference type="ARBA" id="ARBA00022729"/>
    </source>
</evidence>
<keyword evidence="8" id="KW-0010">Activator</keyword>
<name>A0A9Q0M8E3_BLOTA</name>
<keyword evidence="3" id="KW-0732">Signal</keyword>
<feature type="region of interest" description="Disordered" evidence="13">
    <location>
        <begin position="488"/>
        <end position="519"/>
    </location>
</feature>
<evidence type="ECO:0000256" key="4">
    <source>
        <dbReference type="ARBA" id="ARBA00022801"/>
    </source>
</evidence>
<dbReference type="SUPFAM" id="SSF53474">
    <property type="entry name" value="alpha/beta-Hydrolases"/>
    <property type="match status" value="1"/>
</dbReference>
<evidence type="ECO:0000256" key="9">
    <source>
        <dbReference type="ARBA" id="ARBA00023163"/>
    </source>
</evidence>
<dbReference type="GO" id="GO:0000124">
    <property type="term" value="C:SAGA complex"/>
    <property type="evidence" value="ECO:0007669"/>
    <property type="project" value="UniProtKB-ARBA"/>
</dbReference>
<keyword evidence="9" id="KW-0804">Transcription</keyword>
<dbReference type="InterPro" id="IPR003195">
    <property type="entry name" value="TFIID_TAF13"/>
</dbReference>
<feature type="compositionally biased region" description="Low complexity" evidence="13">
    <location>
        <begin position="1138"/>
        <end position="1159"/>
    </location>
</feature>
<dbReference type="InterPro" id="IPR029058">
    <property type="entry name" value="AB_hydrolase_fold"/>
</dbReference>
<dbReference type="PANTHER" id="PTHR11005">
    <property type="entry name" value="LYSOSOMAL ACID LIPASE-RELATED"/>
    <property type="match status" value="1"/>
</dbReference>
<evidence type="ECO:0000256" key="2">
    <source>
        <dbReference type="ARBA" id="ARBA00010701"/>
    </source>
</evidence>
<dbReference type="CDD" id="cd22209">
    <property type="entry name" value="EMC10"/>
    <property type="match status" value="1"/>
</dbReference>
<dbReference type="FunFam" id="3.40.50.1820:FF:000057">
    <property type="entry name" value="Lipase"/>
    <property type="match status" value="1"/>
</dbReference>
<dbReference type="GO" id="GO:0006366">
    <property type="term" value="P:transcription by RNA polymerase II"/>
    <property type="evidence" value="ECO:0007669"/>
    <property type="project" value="InterPro"/>
</dbReference>
<dbReference type="Gene3D" id="3.40.50.1820">
    <property type="entry name" value="alpha/beta hydrolase"/>
    <property type="match status" value="1"/>
</dbReference>
<evidence type="ECO:0000313" key="16">
    <source>
        <dbReference type="Proteomes" id="UP001142055"/>
    </source>
</evidence>
<gene>
    <name evidence="15" type="ORF">RDWZM_006511</name>
</gene>
<reference evidence="15" key="1">
    <citation type="submission" date="2022-12" db="EMBL/GenBank/DDBJ databases">
        <title>Genome assemblies of Blomia tropicalis.</title>
        <authorList>
            <person name="Cui Y."/>
        </authorList>
    </citation>
    <scope>NUCLEOTIDE SEQUENCE</scope>
    <source>
        <tissue evidence="15">Adult mites</tissue>
    </source>
</reference>
<dbReference type="Pfam" id="PF02269">
    <property type="entry name" value="TFIID-18kDa"/>
    <property type="match status" value="1"/>
</dbReference>
<dbReference type="Proteomes" id="UP001142055">
    <property type="component" value="Chromosome 2"/>
</dbReference>
<dbReference type="FunFam" id="1.10.20.10:FF:000023">
    <property type="entry name" value="transcription initiation protein SPT3 homolog"/>
    <property type="match status" value="1"/>
</dbReference>
<feature type="domain" description="Partial AB-hydrolase lipase" evidence="14">
    <location>
        <begin position="1419"/>
        <end position="1489"/>
    </location>
</feature>
<dbReference type="Pfam" id="PF21203">
    <property type="entry name" value="ECM10"/>
    <property type="match status" value="1"/>
</dbReference>
<protein>
    <recommendedName>
        <fullName evidence="14">Partial AB-hydrolase lipase domain-containing protein</fullName>
    </recommendedName>
</protein>
<evidence type="ECO:0000256" key="5">
    <source>
        <dbReference type="ARBA" id="ARBA00022963"/>
    </source>
</evidence>
<evidence type="ECO:0000259" key="14">
    <source>
        <dbReference type="Pfam" id="PF04083"/>
    </source>
</evidence>
<evidence type="ECO:0000256" key="7">
    <source>
        <dbReference type="ARBA" id="ARBA00023098"/>
    </source>
</evidence>
<evidence type="ECO:0000313" key="15">
    <source>
        <dbReference type="EMBL" id="KAJ6220699.1"/>
    </source>
</evidence>
<keyword evidence="10" id="KW-0325">Glycoprotein</keyword>
<comment type="subcellular location">
    <subcellularLocation>
        <location evidence="1">Nucleus</location>
    </subcellularLocation>
</comment>
<evidence type="ECO:0000256" key="6">
    <source>
        <dbReference type="ARBA" id="ARBA00023015"/>
    </source>
</evidence>
<dbReference type="EMBL" id="JAPWDV010000002">
    <property type="protein sequence ID" value="KAJ6220699.1"/>
    <property type="molecule type" value="Genomic_DNA"/>
</dbReference>
<comment type="similarity">
    <text evidence="12">Belongs to the SPT3 family.</text>
</comment>
<keyword evidence="7" id="KW-0443">Lipid metabolism</keyword>
<keyword evidence="5" id="KW-0442">Lipid degradation</keyword>
<keyword evidence="4" id="KW-0378">Hydrolase</keyword>
<dbReference type="Pfam" id="PF04083">
    <property type="entry name" value="Abhydro_lipase"/>
    <property type="match status" value="1"/>
</dbReference>
<feature type="compositionally biased region" description="Basic residues" evidence="13">
    <location>
        <begin position="1214"/>
        <end position="1224"/>
    </location>
</feature>
<accession>A0A9Q0M8E3</accession>
<evidence type="ECO:0000256" key="10">
    <source>
        <dbReference type="ARBA" id="ARBA00023180"/>
    </source>
</evidence>
<keyword evidence="16" id="KW-1185">Reference proteome</keyword>
<comment type="caution">
    <text evidence="15">The sequence shown here is derived from an EMBL/GenBank/DDBJ whole genome shotgun (WGS) entry which is preliminary data.</text>
</comment>
<evidence type="ECO:0000256" key="8">
    <source>
        <dbReference type="ARBA" id="ARBA00023159"/>
    </source>
</evidence>
<proteinExistence type="inferred from homology"/>
<feature type="compositionally biased region" description="Low complexity" evidence="13">
    <location>
        <begin position="493"/>
        <end position="507"/>
    </location>
</feature>
<dbReference type="GO" id="GO:0016787">
    <property type="term" value="F:hydrolase activity"/>
    <property type="evidence" value="ECO:0007669"/>
    <property type="project" value="UniProtKB-KW"/>
</dbReference>
<evidence type="ECO:0000256" key="13">
    <source>
        <dbReference type="SAM" id="MobiDB-lite"/>
    </source>
</evidence>
<evidence type="ECO:0000256" key="12">
    <source>
        <dbReference type="ARBA" id="ARBA00061274"/>
    </source>
</evidence>
<feature type="compositionally biased region" description="Basic residues" evidence="13">
    <location>
        <begin position="1049"/>
        <end position="1063"/>
    </location>
</feature>
<keyword evidence="6" id="KW-0805">Transcription regulation</keyword>
<sequence>MSFTRKAKSSNSYIETNDTTNLIHVPMVQQQSTNCIPSSSILINGNDPSLSPSSKLVQSNPIMNHLLSKPIGPSPKGATSTITYHKLTSQPMIIGHPQPQHDQQFQPNQPNSKNNNSIQPPIINITSSFIPITRTVKNDCGSTSLLMTSTTNSNTINLNSVGLNTSGLVQPQHIKVAKTNSKNSSSNSYKKQCIARTQSTQNVSITGTNIQASSPLLLSKLLAPTQSMSISPYPTSNQPSSLLSQPSKAIQNMNAIQTTSMPSRTPIIFHSTSNTPGGLSLRVTPISKATATNTSNVIQTTSLPNLNAIHQQLPTYRLPAPNNHAITLNTGNPILIGTPIRVLQVSGTANGLGQQARWLTPNSSAANQQTITSIMIPATSMNNTQQTIVSQLNQQQQPQQQLPKQPVLAKKSSPMDIQEKGIPNCKIVSLSEQIPIQPKPIFTTTAPTSSMTHLKPITIKKPNQTNFVELNSESQTIVSQAQQCSRDRLVTTQSSSQSCQQPSQPSQPSQPPQPSLTNSILNPELSTLATFHRLSQFTAMAANSAISNPSAQTAIRQLYVSIEKIRDKVSHNSNLDVTPIHPQLHMYASRVFSKIIQIVKSDPMVFQRFAIVFKAALNRSAQNDTSTVSTIGTSKQNSETSNVNSTVKPLITYVSEIRRMMHGFGDSKTPLPETARLIEAIVLDQMHLLMIEANELATYRSVDKISLEEFLYLLRRDRDKLGRLVRSLRHRDLKSALPKLDGSFIYETNTDTRNKNQENKRSLNGKRSRACYSFLMEIDTPIGNYSEFFDDDYQDSITLERNRRLDLFTKQMSKQSYLYYHTCRSVSFAGVNGNLGTQKFEKWIRQSSLKMLNQSIVNIGQSEKEDWNYLITSFGLEALQHFAAETVAIIVELALLSSSKSYNSNNDKQKPLTTWNIMDGLRRFEMNTPIFEQFTKSSIAIEQYNLIKKILVLSTCSIYDVIKYILYLDSFAIMVCALLMYAEDDCESENSCPKSTVILASNLVDEKGQNVTLPSLPTGIVNSGKGSFNIPIGEIANTKVNKDGEKYERRKRRRNRRRKRRGNVARQWLLERDHSSFSDSDSDSPPKKQSPSRKQSRSSSSKTPGKEKSSDGSTSKNTKLDDSKQTTSPNEDSKKSKSQTSNSKRSNSPVSNSNKSRSSAGDSKHSRSRKYSKRSRKHSRSRSNSTSKSEVKANEEGIVSKLFSVVNDEEPGPRKKKRHRRSRSRKSESKEKKEEEGFVNANIDDEDDGTIRFGSPLNQAANFNEDSNLVLVRLYHAFNSSLQYQNRALITINNQIPIIKQDAISMELLQHLKESALAGDLYYLKAQAYRTLDMDHEEPYQVSTTFVKSCALLESFLSDQLIINLDLNGKFVFLSANVPDQYCSSSSNEVMSENLNVIGKNHNHFNTTKSDPEENETLEQIVRSRGFELETHNVTTADGYFLTLHRLVYTKFEIDSYESNEDFYHYTIDRKPIILQHGLFGSSADFLISSPTLHTNDSECGDNLGFGLLLTNRYDVWLGNSRGNRYSRGRRGAPSIEDHYYWNFSFDQMAEFDTPATIDYVLNVTGKKTVGYVGFSQGTAMMFALLTLRPEYANIVQPFVAMAPVTTVAHIRSPIRYLSNLAFLMRSIGGEFLPSSPFVSHISKFMCHNSAEEFLCENMVFLFSGYDAKHLNRTRIPVYFNFLPSSASTWEIAHWAQLVQSKRFARFDYGSEAKNRKAYGTPDVPDFQLEKIPSNTRIALFRGKNDFLSSIPDTDRLIRILTKNNVQFTDYVVPDPEWTHIDFILGTDAGRLRIEMERQEKMRGSKQDNRSFLAKYWMYIVPFVIFMLVSSALNPENPPPGR</sequence>
<dbReference type="GO" id="GO:0046982">
    <property type="term" value="F:protein heterodimerization activity"/>
    <property type="evidence" value="ECO:0007669"/>
    <property type="project" value="InterPro"/>
</dbReference>
<dbReference type="GO" id="GO:0006357">
    <property type="term" value="P:regulation of transcription by RNA polymerase II"/>
    <property type="evidence" value="ECO:0007669"/>
    <property type="project" value="UniProtKB-ARBA"/>
</dbReference>
<dbReference type="GO" id="GO:0005634">
    <property type="term" value="C:nucleus"/>
    <property type="evidence" value="ECO:0007669"/>
    <property type="project" value="UniProtKB-SubCell"/>
</dbReference>
<feature type="region of interest" description="Disordered" evidence="13">
    <location>
        <begin position="1042"/>
        <end position="1239"/>
    </location>
</feature>
<evidence type="ECO:0000256" key="11">
    <source>
        <dbReference type="ARBA" id="ARBA00023242"/>
    </source>
</evidence>
<organism evidence="15 16">
    <name type="scientific">Blomia tropicalis</name>
    <name type="common">Mite</name>
    <dbReference type="NCBI Taxonomy" id="40697"/>
    <lineage>
        <taxon>Eukaryota</taxon>
        <taxon>Metazoa</taxon>
        <taxon>Ecdysozoa</taxon>
        <taxon>Arthropoda</taxon>
        <taxon>Chelicerata</taxon>
        <taxon>Arachnida</taxon>
        <taxon>Acari</taxon>
        <taxon>Acariformes</taxon>
        <taxon>Sarcoptiformes</taxon>
        <taxon>Astigmata</taxon>
        <taxon>Glycyphagoidea</taxon>
        <taxon>Echimyopodidae</taxon>
        <taxon>Blomia</taxon>
    </lineage>
</organism>
<keyword evidence="11" id="KW-0539">Nucleus</keyword>
<dbReference type="InterPro" id="IPR009072">
    <property type="entry name" value="Histone-fold"/>
</dbReference>
<dbReference type="Gene3D" id="1.10.20.10">
    <property type="entry name" value="Histone, subunit A"/>
    <property type="match status" value="1"/>
</dbReference>
<dbReference type="InterPro" id="IPR006693">
    <property type="entry name" value="AB_hydrolase_lipase"/>
</dbReference>
<feature type="compositionally biased region" description="Basic and acidic residues" evidence="13">
    <location>
        <begin position="1225"/>
        <end position="1236"/>
    </location>
</feature>
<evidence type="ECO:0000256" key="1">
    <source>
        <dbReference type="ARBA" id="ARBA00004123"/>
    </source>
</evidence>